<comment type="caution">
    <text evidence="1">The sequence shown here is derived from an EMBL/GenBank/DDBJ whole genome shotgun (WGS) entry which is preliminary data.</text>
</comment>
<name>A0ACC0WZW0_9ROSI</name>
<evidence type="ECO:0000313" key="1">
    <source>
        <dbReference type="EMBL" id="KAJ0007802.1"/>
    </source>
</evidence>
<gene>
    <name evidence="1" type="ORF">Pint_29262</name>
</gene>
<protein>
    <submittedName>
        <fullName evidence="1">Uncharacterized protein</fullName>
    </submittedName>
</protein>
<proteinExistence type="predicted"/>
<dbReference type="Proteomes" id="UP001163603">
    <property type="component" value="Chromosome 15"/>
</dbReference>
<evidence type="ECO:0000313" key="2">
    <source>
        <dbReference type="Proteomes" id="UP001163603"/>
    </source>
</evidence>
<organism evidence="1 2">
    <name type="scientific">Pistacia integerrima</name>
    <dbReference type="NCBI Taxonomy" id="434235"/>
    <lineage>
        <taxon>Eukaryota</taxon>
        <taxon>Viridiplantae</taxon>
        <taxon>Streptophyta</taxon>
        <taxon>Embryophyta</taxon>
        <taxon>Tracheophyta</taxon>
        <taxon>Spermatophyta</taxon>
        <taxon>Magnoliopsida</taxon>
        <taxon>eudicotyledons</taxon>
        <taxon>Gunneridae</taxon>
        <taxon>Pentapetalae</taxon>
        <taxon>rosids</taxon>
        <taxon>malvids</taxon>
        <taxon>Sapindales</taxon>
        <taxon>Anacardiaceae</taxon>
        <taxon>Pistacia</taxon>
    </lineage>
</organism>
<sequence length="25" mass="2836">MLVDSNTGKRINRLSRHLDFSFASA</sequence>
<keyword evidence="2" id="KW-1185">Reference proteome</keyword>
<reference evidence="2" key="1">
    <citation type="journal article" date="2023" name="G3 (Bethesda)">
        <title>Genome assembly and association tests identify interacting loci associated with vigor, precocity, and sex in interspecific pistachio rootstocks.</title>
        <authorList>
            <person name="Palmer W."/>
            <person name="Jacygrad E."/>
            <person name="Sagayaradj S."/>
            <person name="Cavanaugh K."/>
            <person name="Han R."/>
            <person name="Bertier L."/>
            <person name="Beede B."/>
            <person name="Kafkas S."/>
            <person name="Golino D."/>
            <person name="Preece J."/>
            <person name="Michelmore R."/>
        </authorList>
    </citation>
    <scope>NUCLEOTIDE SEQUENCE [LARGE SCALE GENOMIC DNA]</scope>
</reference>
<dbReference type="EMBL" id="CM047750">
    <property type="protein sequence ID" value="KAJ0007802.1"/>
    <property type="molecule type" value="Genomic_DNA"/>
</dbReference>
<accession>A0ACC0WZW0</accession>